<dbReference type="SUPFAM" id="SSF52266">
    <property type="entry name" value="SGNH hydrolase"/>
    <property type="match status" value="1"/>
</dbReference>
<dbReference type="InterPro" id="IPR005181">
    <property type="entry name" value="SASA"/>
</dbReference>
<sequence>MKHSVKYIASLLAMLYMGAMECDAKVTLPRILSPGMVVQREHPVVLWGKADPGETVTVKITDSRNKTVGPRKGISVTAGDDGQWRAEYSELKAGGPYTITINDITIDNVLSGDVYLFSGQSNIDLTVGRVTDMFADEIASYSNDKIRHFNVPNAYEFHQPLDDVKNCTWQPTTDEQLMAFSALAYFFSKELNERTGLPVGIIRSSWGGTPIESWIKEERLAEFPGLVNKKRIYEDDAYRNRINQLAGESSARRQSLLYATDPGLHDAVKWYEPAFDDSDWPTVEIPSGSVTDGTIAGDDIHCGWKAADGWATDGLNPVNGSHWFRKTVSLPSSMAGKPGLLRLGCIVDADSVYVNGTFVGTVSYQYPPRKYPIPAGLLKEGDNQITIRLFSNGGRANFVPEKPYKLIAGDEEINLEGAWKYHRGAVVPPVQGGVSFNYIPAVLYNAMIHPIINYPVNGVVWYQGESNVDTRNSYTYMLKTLMDSWRADFNDRDMPFYIVELADFLHKDDRGGRAAWAEMRRNQAEAAKSTHNAYLVPNSDLGEWNDIHPLDKKTVGHRVVEAVIKHNEIKK</sequence>
<dbReference type="Gene3D" id="2.60.40.10">
    <property type="entry name" value="Immunoglobulins"/>
    <property type="match status" value="1"/>
</dbReference>
<protein>
    <submittedName>
        <fullName evidence="4">Sialate O-acetylesterase</fullName>
    </submittedName>
</protein>
<feature type="chain" id="PRO_5046672049" evidence="2">
    <location>
        <begin position="25"/>
        <end position="571"/>
    </location>
</feature>
<evidence type="ECO:0000256" key="2">
    <source>
        <dbReference type="SAM" id="SignalP"/>
    </source>
</evidence>
<proteinExistence type="predicted"/>
<dbReference type="PANTHER" id="PTHR22901">
    <property type="entry name" value="SIALATE O-ACETYLESTERASE"/>
    <property type="match status" value="1"/>
</dbReference>
<dbReference type="InterPro" id="IPR039329">
    <property type="entry name" value="SIAE"/>
</dbReference>
<keyword evidence="1" id="KW-0378">Hydrolase</keyword>
<evidence type="ECO:0000256" key="1">
    <source>
        <dbReference type="ARBA" id="ARBA00022801"/>
    </source>
</evidence>
<name>A0ABV4CWX7_9BACT</name>
<dbReference type="InterPro" id="IPR013783">
    <property type="entry name" value="Ig-like_fold"/>
</dbReference>
<keyword evidence="2" id="KW-0732">Signal</keyword>
<dbReference type="InterPro" id="IPR008979">
    <property type="entry name" value="Galactose-bd-like_sf"/>
</dbReference>
<feature type="signal peptide" evidence="2">
    <location>
        <begin position="1"/>
        <end position="24"/>
    </location>
</feature>
<feature type="domain" description="Sialate O-acetylesterase" evidence="3">
    <location>
        <begin position="426"/>
        <end position="563"/>
    </location>
</feature>
<feature type="domain" description="Sialate O-acetylesterase" evidence="3">
    <location>
        <begin position="112"/>
        <end position="220"/>
    </location>
</feature>
<dbReference type="InterPro" id="IPR036514">
    <property type="entry name" value="SGNH_hydro_sf"/>
</dbReference>
<gene>
    <name evidence="4" type="ORF">AAK873_09710</name>
</gene>
<organism evidence="4 5">
    <name type="scientific">Heminiphilus faecis</name>
    <dbReference type="NCBI Taxonomy" id="2601703"/>
    <lineage>
        <taxon>Bacteria</taxon>
        <taxon>Pseudomonadati</taxon>
        <taxon>Bacteroidota</taxon>
        <taxon>Bacteroidia</taxon>
        <taxon>Bacteroidales</taxon>
        <taxon>Muribaculaceae</taxon>
        <taxon>Heminiphilus</taxon>
    </lineage>
</organism>
<dbReference type="EMBL" id="JBCLPP010000026">
    <property type="protein sequence ID" value="MEY8245888.1"/>
    <property type="molecule type" value="Genomic_DNA"/>
</dbReference>
<accession>A0ABV4CWX7</accession>
<dbReference type="Gene3D" id="2.60.120.260">
    <property type="entry name" value="Galactose-binding domain-like"/>
    <property type="match status" value="1"/>
</dbReference>
<dbReference type="RefSeq" id="WP_235898102.1">
    <property type="nucleotide sequence ID" value="NZ_JBCLPP010000026.1"/>
</dbReference>
<dbReference type="Gene3D" id="3.40.50.1110">
    <property type="entry name" value="SGNH hydrolase"/>
    <property type="match status" value="1"/>
</dbReference>
<dbReference type="SUPFAM" id="SSF49785">
    <property type="entry name" value="Galactose-binding domain-like"/>
    <property type="match status" value="1"/>
</dbReference>
<evidence type="ECO:0000259" key="3">
    <source>
        <dbReference type="Pfam" id="PF03629"/>
    </source>
</evidence>
<dbReference type="Proteomes" id="UP001565200">
    <property type="component" value="Unassembled WGS sequence"/>
</dbReference>
<reference evidence="4 5" key="1">
    <citation type="submission" date="2024-03" db="EMBL/GenBank/DDBJ databases">
        <title>Mouse gut bacterial collection (mGBC) of GemPharmatech.</title>
        <authorList>
            <person name="He Y."/>
            <person name="Dong L."/>
            <person name="Wu D."/>
            <person name="Gao X."/>
            <person name="Lin Z."/>
        </authorList>
    </citation>
    <scope>NUCLEOTIDE SEQUENCE [LARGE SCALE GENOMIC DNA]</scope>
    <source>
        <strain evidence="4 5">54-13</strain>
    </source>
</reference>
<keyword evidence="5" id="KW-1185">Reference proteome</keyword>
<evidence type="ECO:0000313" key="4">
    <source>
        <dbReference type="EMBL" id="MEY8245888.1"/>
    </source>
</evidence>
<evidence type="ECO:0000313" key="5">
    <source>
        <dbReference type="Proteomes" id="UP001565200"/>
    </source>
</evidence>
<comment type="caution">
    <text evidence="4">The sequence shown here is derived from an EMBL/GenBank/DDBJ whole genome shotgun (WGS) entry which is preliminary data.</text>
</comment>
<dbReference type="PANTHER" id="PTHR22901:SF0">
    <property type="entry name" value="SIALATE O-ACETYLESTERASE"/>
    <property type="match status" value="1"/>
</dbReference>
<dbReference type="Pfam" id="PF03629">
    <property type="entry name" value="SASA"/>
    <property type="match status" value="2"/>
</dbReference>